<protein>
    <recommendedName>
        <fullName evidence="2">DUF6824 domain-containing protein</fullName>
    </recommendedName>
</protein>
<accession>A0ABD3MDJ7</accession>
<proteinExistence type="predicted"/>
<dbReference type="AlphaFoldDB" id="A0ABD3MDJ7"/>
<keyword evidence="4" id="KW-1185">Reference proteome</keyword>
<dbReference type="Proteomes" id="UP001530293">
    <property type="component" value="Unassembled WGS sequence"/>
</dbReference>
<evidence type="ECO:0000313" key="3">
    <source>
        <dbReference type="EMBL" id="KAL3758625.1"/>
    </source>
</evidence>
<gene>
    <name evidence="3" type="ORF">ACHAWU_008379</name>
</gene>
<evidence type="ECO:0000313" key="4">
    <source>
        <dbReference type="Proteomes" id="UP001530293"/>
    </source>
</evidence>
<sequence>MAGNLDVMAAAVERLSTVAATAAAYDRNTSSTSVAASKPYKSMSRSKLVLPSLTSAMEQDFILSKGPGANPTKPLSITMRPEFADYQLVGIVTPHANDVLYGRGGGSNNHPGNESFRDLVNEVKIPYVNCPKREKPLIARRVVEAGSDGLWHDVGDTRAREKTSQALREGAPVIRVMADRSASPTIVAAAIKEAKKSDRSVKEIVEMTCPEETSEKLHANSTLANAQANNESSLIKQEASTAGSPPKVVVGNSRPTLLINGNNFGEQDISASLWDVPRMGGRNNITSLPFPHNNTAQLMEGFSAPPQGRINSNIVQLMEGFSAPPQGYPLNNTAQMMEEFSAPPQRRPHNNTSQLMEGFSAPPQGLIDSPFGVQQQRYPEYVSVGTVRRLLLGQLDPVQLACHILKPEEAALVARRHAGSTSLFAHPSGTLNSSGILPTSVSSLLNPQVSDSSSSAGSSMQRTQSDVSSVDSSKPSGSSCRHSLPKKKRKYVESMDT</sequence>
<dbReference type="EMBL" id="JALLBG020000228">
    <property type="protein sequence ID" value="KAL3758625.1"/>
    <property type="molecule type" value="Genomic_DNA"/>
</dbReference>
<organism evidence="3 4">
    <name type="scientific">Discostella pseudostelligera</name>
    <dbReference type="NCBI Taxonomy" id="259834"/>
    <lineage>
        <taxon>Eukaryota</taxon>
        <taxon>Sar</taxon>
        <taxon>Stramenopiles</taxon>
        <taxon>Ochrophyta</taxon>
        <taxon>Bacillariophyta</taxon>
        <taxon>Coscinodiscophyceae</taxon>
        <taxon>Thalassiosirophycidae</taxon>
        <taxon>Stephanodiscales</taxon>
        <taxon>Stephanodiscaceae</taxon>
        <taxon>Discostella</taxon>
    </lineage>
</organism>
<evidence type="ECO:0000259" key="2">
    <source>
        <dbReference type="Pfam" id="PF20710"/>
    </source>
</evidence>
<reference evidence="3 4" key="1">
    <citation type="submission" date="2024-10" db="EMBL/GenBank/DDBJ databases">
        <title>Updated reference genomes for cyclostephanoid diatoms.</title>
        <authorList>
            <person name="Roberts W.R."/>
            <person name="Alverson A.J."/>
        </authorList>
    </citation>
    <scope>NUCLEOTIDE SEQUENCE [LARGE SCALE GENOMIC DNA]</scope>
    <source>
        <strain evidence="3 4">AJA232-27</strain>
    </source>
</reference>
<dbReference type="Pfam" id="PF20710">
    <property type="entry name" value="DUF6824"/>
    <property type="match status" value="1"/>
</dbReference>
<evidence type="ECO:0000256" key="1">
    <source>
        <dbReference type="SAM" id="MobiDB-lite"/>
    </source>
</evidence>
<feature type="compositionally biased region" description="Low complexity" evidence="1">
    <location>
        <begin position="448"/>
        <end position="479"/>
    </location>
</feature>
<feature type="domain" description="DUF6824" evidence="2">
    <location>
        <begin position="98"/>
        <end position="169"/>
    </location>
</feature>
<dbReference type="InterPro" id="IPR049227">
    <property type="entry name" value="DUF6824"/>
</dbReference>
<feature type="region of interest" description="Disordered" evidence="1">
    <location>
        <begin position="445"/>
        <end position="497"/>
    </location>
</feature>
<comment type="caution">
    <text evidence="3">The sequence shown here is derived from an EMBL/GenBank/DDBJ whole genome shotgun (WGS) entry which is preliminary data.</text>
</comment>
<name>A0ABD3MDJ7_9STRA</name>